<feature type="transmembrane region" description="Helical" evidence="1">
    <location>
        <begin position="237"/>
        <end position="256"/>
    </location>
</feature>
<proteinExistence type="predicted"/>
<feature type="non-terminal residue" evidence="2">
    <location>
        <position position="1"/>
    </location>
</feature>
<keyword evidence="1" id="KW-0472">Membrane</keyword>
<feature type="transmembrane region" description="Helical" evidence="1">
    <location>
        <begin position="117"/>
        <end position="140"/>
    </location>
</feature>
<dbReference type="PANTHER" id="PTHR36367">
    <property type="entry name" value="TRANSMEMBRANE PROTEIN"/>
    <property type="match status" value="1"/>
</dbReference>
<dbReference type="EMBL" id="AUSU01009524">
    <property type="protein sequence ID" value="EPS58117.1"/>
    <property type="molecule type" value="Genomic_DNA"/>
</dbReference>
<feature type="transmembrane region" description="Helical" evidence="1">
    <location>
        <begin position="160"/>
        <end position="181"/>
    </location>
</feature>
<dbReference type="Proteomes" id="UP000015453">
    <property type="component" value="Unassembled WGS sequence"/>
</dbReference>
<gene>
    <name evidence="2" type="ORF">M569_16698</name>
</gene>
<dbReference type="OrthoDB" id="1925356at2759"/>
<comment type="caution">
    <text evidence="2">The sequence shown here is derived from an EMBL/GenBank/DDBJ whole genome shotgun (WGS) entry which is preliminary data.</text>
</comment>
<name>S8DFE8_9LAMI</name>
<evidence type="ECO:0000313" key="2">
    <source>
        <dbReference type="EMBL" id="EPS58117.1"/>
    </source>
</evidence>
<accession>S8DFE8</accession>
<evidence type="ECO:0000313" key="3">
    <source>
        <dbReference type="Proteomes" id="UP000015453"/>
    </source>
</evidence>
<organism evidence="2 3">
    <name type="scientific">Genlisea aurea</name>
    <dbReference type="NCBI Taxonomy" id="192259"/>
    <lineage>
        <taxon>Eukaryota</taxon>
        <taxon>Viridiplantae</taxon>
        <taxon>Streptophyta</taxon>
        <taxon>Embryophyta</taxon>
        <taxon>Tracheophyta</taxon>
        <taxon>Spermatophyta</taxon>
        <taxon>Magnoliopsida</taxon>
        <taxon>eudicotyledons</taxon>
        <taxon>Gunneridae</taxon>
        <taxon>Pentapetalae</taxon>
        <taxon>asterids</taxon>
        <taxon>lamiids</taxon>
        <taxon>Lamiales</taxon>
        <taxon>Lentibulariaceae</taxon>
        <taxon>Genlisea</taxon>
    </lineage>
</organism>
<feature type="transmembrane region" description="Helical" evidence="1">
    <location>
        <begin position="88"/>
        <end position="105"/>
    </location>
</feature>
<keyword evidence="3" id="KW-1185">Reference proteome</keyword>
<feature type="transmembrane region" description="Helical" evidence="1">
    <location>
        <begin position="206"/>
        <end position="225"/>
    </location>
</feature>
<keyword evidence="1" id="KW-0812">Transmembrane</keyword>
<keyword evidence="1" id="KW-1133">Transmembrane helix</keyword>
<reference evidence="2 3" key="1">
    <citation type="journal article" date="2013" name="BMC Genomics">
        <title>The miniature genome of a carnivorous plant Genlisea aurea contains a low number of genes and short non-coding sequences.</title>
        <authorList>
            <person name="Leushkin E.V."/>
            <person name="Sutormin R.A."/>
            <person name="Nabieva E.R."/>
            <person name="Penin A.A."/>
            <person name="Kondrashov A.S."/>
            <person name="Logacheva M.D."/>
        </authorList>
    </citation>
    <scope>NUCLEOTIDE SEQUENCE [LARGE SCALE GENOMIC DNA]</scope>
</reference>
<feature type="non-terminal residue" evidence="2">
    <location>
        <position position="261"/>
    </location>
</feature>
<dbReference type="AlphaFoldDB" id="S8DFE8"/>
<evidence type="ECO:0000256" key="1">
    <source>
        <dbReference type="SAM" id="Phobius"/>
    </source>
</evidence>
<sequence>GGGGSASDLDGNLKKFLQVSLWIAECVYVVWLFFLPYAPGDPIWAISPETVNSLLGLSLNFFFILPLSNSAAGIHLLEAPILHPVSEGLFNLVIGWTFLFAPLLYSDRRRDRYQGSIDVLWCLQMLLTNTFLIPYMAIRLNDAAKGAPPCSKLGSLVTKGASVVGVIGGLACLSSVLWAVYGRGSGYGGLGDRLVFLQDYVGSERLAYAFVWDILLYSVFQPWLIGDNIERGKNGGVLNVVRFFPVVGLVLYCLLLDAEEK</sequence>
<protein>
    <submittedName>
        <fullName evidence="2">Uncharacterized protein</fullName>
    </submittedName>
</protein>
<feature type="transmembrane region" description="Helical" evidence="1">
    <location>
        <begin position="50"/>
        <end position="68"/>
    </location>
</feature>
<dbReference type="PANTHER" id="PTHR36367:SF2">
    <property type="entry name" value="TRANSMEMBRANE PROTEIN"/>
    <property type="match status" value="1"/>
</dbReference>
<feature type="transmembrane region" description="Helical" evidence="1">
    <location>
        <begin position="19"/>
        <end position="38"/>
    </location>
</feature>